<evidence type="ECO:0000256" key="1">
    <source>
        <dbReference type="SAM" id="SignalP"/>
    </source>
</evidence>
<proteinExistence type="predicted"/>
<sequence>MSGNKRFNYIFLLQLIFSLICTAADAQQVVNLKNPSLDPETPGSSIKAAQWDSDAPYPVVGPDFTFDSSKPASEGRYFIELFSLYTRNSYATPPGKLEFWSHAIGQQLDETLYAGRTYEVSFDLKTSTYDPYPNLHRPFYGSMVIMGSAAKGGPEVRLYASGRFYHNEWKRYTAVFTPPADIDYFRITAVSVDGDTANVVTDIDNLSPITETLKMEITTGKSCPEGKEGFVRVVIPDAVDTYTYLWMPGNYTTAEVKGLAPGIYHLTVRGASGAVVKKDVEVAAYDLTATKAVTDVSCSGKGDGAIVITAVGGQPPYTYQLEGAPEVASGTFNNMVPGNYHIVVKDQLCTTTVRADITEPSLLTLEQVQTRAVTCNSASDGQIILAASGGTPPYRYGVQSGIPQPDSVIRLLEAGTYQYTVTDAHACMVSGEAVITKESRACAVFVPTAFSPNGDGQNDVFRIKLQDAITDYRLAVYGRWGQLVYETRDAGASWNGRYKEAPLPAGSYVWTMTYTDSKGQLMQQQGTIMLIL</sequence>
<dbReference type="Proteomes" id="UP000476411">
    <property type="component" value="Chromosome"/>
</dbReference>
<organism evidence="2 3">
    <name type="scientific">Chitinophaga agri</name>
    <dbReference type="NCBI Taxonomy" id="2703787"/>
    <lineage>
        <taxon>Bacteria</taxon>
        <taxon>Pseudomonadati</taxon>
        <taxon>Bacteroidota</taxon>
        <taxon>Chitinophagia</taxon>
        <taxon>Chitinophagales</taxon>
        <taxon>Chitinophagaceae</taxon>
        <taxon>Chitinophaga</taxon>
    </lineage>
</organism>
<dbReference type="Pfam" id="PF13573">
    <property type="entry name" value="SprB"/>
    <property type="match status" value="2"/>
</dbReference>
<accession>A0A6B9ZA67</accession>
<dbReference type="NCBIfam" id="TIGR04131">
    <property type="entry name" value="Bac_Flav_CTERM"/>
    <property type="match status" value="1"/>
</dbReference>
<reference evidence="2 3" key="1">
    <citation type="submission" date="2020-01" db="EMBL/GenBank/DDBJ databases">
        <title>Complete genome sequence of Chitinophaga sp. H33E-04 isolated from quinoa roots.</title>
        <authorList>
            <person name="Weon H.-Y."/>
            <person name="Lee S.A."/>
        </authorList>
    </citation>
    <scope>NUCLEOTIDE SEQUENCE [LARGE SCALE GENOMIC DNA]</scope>
    <source>
        <strain evidence="2 3">H33E-04</strain>
    </source>
</reference>
<dbReference type="AlphaFoldDB" id="A0A6B9ZA67"/>
<keyword evidence="1" id="KW-0732">Signal</keyword>
<protein>
    <submittedName>
        <fullName evidence="2">T9SS type B sorting domain-containing protein</fullName>
    </submittedName>
</protein>
<dbReference type="KEGG" id="chih:GWR21_06015"/>
<evidence type="ECO:0000313" key="3">
    <source>
        <dbReference type="Proteomes" id="UP000476411"/>
    </source>
</evidence>
<evidence type="ECO:0000313" key="2">
    <source>
        <dbReference type="EMBL" id="QHS59158.1"/>
    </source>
</evidence>
<dbReference type="SUPFAM" id="SSF49785">
    <property type="entry name" value="Galactose-binding domain-like"/>
    <property type="match status" value="1"/>
</dbReference>
<dbReference type="EMBL" id="CP048113">
    <property type="protein sequence ID" value="QHS59158.1"/>
    <property type="molecule type" value="Genomic_DNA"/>
</dbReference>
<dbReference type="InterPro" id="IPR025667">
    <property type="entry name" value="SprB_repeat"/>
</dbReference>
<feature type="signal peptide" evidence="1">
    <location>
        <begin position="1"/>
        <end position="23"/>
    </location>
</feature>
<dbReference type="RefSeq" id="WP_162330857.1">
    <property type="nucleotide sequence ID" value="NZ_CP048113.1"/>
</dbReference>
<dbReference type="InterPro" id="IPR026341">
    <property type="entry name" value="T9SS_type_B"/>
</dbReference>
<feature type="chain" id="PRO_5025637470" evidence="1">
    <location>
        <begin position="24"/>
        <end position="532"/>
    </location>
</feature>
<keyword evidence="3" id="KW-1185">Reference proteome</keyword>
<dbReference type="Gene3D" id="2.60.120.260">
    <property type="entry name" value="Galactose-binding domain-like"/>
    <property type="match status" value="1"/>
</dbReference>
<dbReference type="InterPro" id="IPR008979">
    <property type="entry name" value="Galactose-bd-like_sf"/>
</dbReference>
<name>A0A6B9ZA67_9BACT</name>
<dbReference type="Pfam" id="PF13585">
    <property type="entry name" value="CHU_C"/>
    <property type="match status" value="1"/>
</dbReference>
<gene>
    <name evidence="2" type="ORF">GWR21_06015</name>
</gene>